<dbReference type="EMBL" id="LAZR01051833">
    <property type="protein sequence ID" value="KKK84322.1"/>
    <property type="molecule type" value="Genomic_DNA"/>
</dbReference>
<dbReference type="SUPFAM" id="SSF64496">
    <property type="entry name" value="DNA-binding domain of intron-encoded endonucleases"/>
    <property type="match status" value="1"/>
</dbReference>
<dbReference type="AlphaFoldDB" id="A0A0F8YSA9"/>
<gene>
    <name evidence="1" type="ORF">LCGC14_2784530</name>
</gene>
<evidence type="ECO:0000313" key="1">
    <source>
        <dbReference type="EMBL" id="KKK84322.1"/>
    </source>
</evidence>
<organism evidence="1">
    <name type="scientific">marine sediment metagenome</name>
    <dbReference type="NCBI Taxonomy" id="412755"/>
    <lineage>
        <taxon>unclassified sequences</taxon>
        <taxon>metagenomes</taxon>
        <taxon>ecological metagenomes</taxon>
    </lineage>
</organism>
<sequence>MPFVKGHTHSQKTRKLIGIKGLGREPSNKGDGLKNAKLYEKQLKELYSEKILSTIECGKILKVSTSTIYEHIIEYNISIRPTPVGDKNPRWKGRKIKKIMGKSKQT</sequence>
<proteinExistence type="predicted"/>
<reference evidence="1" key="1">
    <citation type="journal article" date="2015" name="Nature">
        <title>Complex archaea that bridge the gap between prokaryotes and eukaryotes.</title>
        <authorList>
            <person name="Spang A."/>
            <person name="Saw J.H."/>
            <person name="Jorgensen S.L."/>
            <person name="Zaremba-Niedzwiedzka K."/>
            <person name="Martijn J."/>
            <person name="Lind A.E."/>
            <person name="van Eijk R."/>
            <person name="Schleper C."/>
            <person name="Guy L."/>
            <person name="Ettema T.J."/>
        </authorList>
    </citation>
    <scope>NUCLEOTIDE SEQUENCE</scope>
</reference>
<accession>A0A0F8YSA9</accession>
<comment type="caution">
    <text evidence="1">The sequence shown here is derived from an EMBL/GenBank/DDBJ whole genome shotgun (WGS) entry which is preliminary data.</text>
</comment>
<name>A0A0F8YSA9_9ZZZZ</name>
<protein>
    <submittedName>
        <fullName evidence="1">Uncharacterized protein</fullName>
    </submittedName>
</protein>